<gene>
    <name evidence="2" type="ORF">A4U43_C06F18320</name>
</gene>
<feature type="transmembrane region" description="Helical" evidence="1">
    <location>
        <begin position="93"/>
        <end position="113"/>
    </location>
</feature>
<keyword evidence="3" id="KW-1185">Reference proteome</keyword>
<dbReference type="Gramene" id="ONK67263">
    <property type="protein sequence ID" value="ONK67263"/>
    <property type="gene ID" value="A4U43_C06F18320"/>
</dbReference>
<evidence type="ECO:0000313" key="3">
    <source>
        <dbReference type="Proteomes" id="UP000243459"/>
    </source>
</evidence>
<dbReference type="Proteomes" id="UP000243459">
    <property type="component" value="Chromosome 6"/>
</dbReference>
<keyword evidence="1" id="KW-1133">Transmembrane helix</keyword>
<sequence>MITTLLAAKQFSFDDVTAGQCQVNFTGRNISLMDTGYQYATELANPPSPLAHAPDVEPPLVIPEAIHHYRSQGRACARQVVQDITTSRDVGTIWILTWSWIWLLLWYLGWYTWSFIISEATSFVEG</sequence>
<accession>A0A5P1ENM6</accession>
<evidence type="ECO:0000313" key="2">
    <source>
        <dbReference type="EMBL" id="ONK67263.1"/>
    </source>
</evidence>
<keyword evidence="1" id="KW-0472">Membrane</keyword>
<name>A0A5P1ENM6_ASPOF</name>
<evidence type="ECO:0000256" key="1">
    <source>
        <dbReference type="SAM" id="Phobius"/>
    </source>
</evidence>
<dbReference type="EMBL" id="CM007386">
    <property type="protein sequence ID" value="ONK67263.1"/>
    <property type="molecule type" value="Genomic_DNA"/>
</dbReference>
<keyword evidence="1" id="KW-0812">Transmembrane</keyword>
<reference evidence="3" key="1">
    <citation type="journal article" date="2017" name="Nat. Commun.">
        <title>The asparagus genome sheds light on the origin and evolution of a young Y chromosome.</title>
        <authorList>
            <person name="Harkess A."/>
            <person name="Zhou J."/>
            <person name="Xu C."/>
            <person name="Bowers J.E."/>
            <person name="Van der Hulst R."/>
            <person name="Ayyampalayam S."/>
            <person name="Mercati F."/>
            <person name="Riccardi P."/>
            <person name="McKain M.R."/>
            <person name="Kakrana A."/>
            <person name="Tang H."/>
            <person name="Ray J."/>
            <person name="Groenendijk J."/>
            <person name="Arikit S."/>
            <person name="Mathioni S.M."/>
            <person name="Nakano M."/>
            <person name="Shan H."/>
            <person name="Telgmann-Rauber A."/>
            <person name="Kanno A."/>
            <person name="Yue Z."/>
            <person name="Chen H."/>
            <person name="Li W."/>
            <person name="Chen Y."/>
            <person name="Xu X."/>
            <person name="Zhang Y."/>
            <person name="Luo S."/>
            <person name="Chen H."/>
            <person name="Gao J."/>
            <person name="Mao Z."/>
            <person name="Pires J.C."/>
            <person name="Luo M."/>
            <person name="Kudrna D."/>
            <person name="Wing R.A."/>
            <person name="Meyers B.C."/>
            <person name="Yi K."/>
            <person name="Kong H."/>
            <person name="Lavrijsen P."/>
            <person name="Sunseri F."/>
            <person name="Falavigna A."/>
            <person name="Ye Y."/>
            <person name="Leebens-Mack J.H."/>
            <person name="Chen G."/>
        </authorList>
    </citation>
    <scope>NUCLEOTIDE SEQUENCE [LARGE SCALE GENOMIC DNA]</scope>
    <source>
        <strain evidence="3">cv. DH0086</strain>
    </source>
</reference>
<proteinExistence type="predicted"/>
<protein>
    <submittedName>
        <fullName evidence="2">Uncharacterized protein</fullName>
    </submittedName>
</protein>
<organism evidence="2 3">
    <name type="scientific">Asparagus officinalis</name>
    <name type="common">Garden asparagus</name>
    <dbReference type="NCBI Taxonomy" id="4686"/>
    <lineage>
        <taxon>Eukaryota</taxon>
        <taxon>Viridiplantae</taxon>
        <taxon>Streptophyta</taxon>
        <taxon>Embryophyta</taxon>
        <taxon>Tracheophyta</taxon>
        <taxon>Spermatophyta</taxon>
        <taxon>Magnoliopsida</taxon>
        <taxon>Liliopsida</taxon>
        <taxon>Asparagales</taxon>
        <taxon>Asparagaceae</taxon>
        <taxon>Asparagoideae</taxon>
        <taxon>Asparagus</taxon>
    </lineage>
</organism>
<dbReference type="AlphaFoldDB" id="A0A5P1ENM6"/>